<feature type="compositionally biased region" description="Low complexity" evidence="1">
    <location>
        <begin position="82"/>
        <end position="93"/>
    </location>
</feature>
<gene>
    <name evidence="2" type="ORF">Tci_927233</name>
</gene>
<feature type="compositionally biased region" description="Low complexity" evidence="1">
    <location>
        <begin position="1"/>
        <end position="12"/>
    </location>
</feature>
<evidence type="ECO:0000313" key="2">
    <source>
        <dbReference type="EMBL" id="GFD55264.1"/>
    </source>
</evidence>
<dbReference type="EMBL" id="BKCJ011815882">
    <property type="protein sequence ID" value="GFD55264.1"/>
    <property type="molecule type" value="Genomic_DNA"/>
</dbReference>
<protein>
    <submittedName>
        <fullName evidence="2">Uncharacterized protein</fullName>
    </submittedName>
</protein>
<proteinExistence type="predicted"/>
<feature type="non-terminal residue" evidence="2">
    <location>
        <position position="1"/>
    </location>
</feature>
<sequence>GAAAVSGPARPGHPGRPRPPRSPAHRGRRAAPHRLARSARHVPAHPHAVAGAGGPPLPPGYVRLWRPGISQKPIRPRRRPHAGPGAAPAARAP</sequence>
<feature type="region of interest" description="Disordered" evidence="1">
    <location>
        <begin position="1"/>
        <end position="93"/>
    </location>
</feature>
<reference evidence="2" key="1">
    <citation type="journal article" date="2019" name="Sci. Rep.">
        <title>Draft genome of Tanacetum cinerariifolium, the natural source of mosquito coil.</title>
        <authorList>
            <person name="Yamashiro T."/>
            <person name="Shiraishi A."/>
            <person name="Satake H."/>
            <person name="Nakayama K."/>
        </authorList>
    </citation>
    <scope>NUCLEOTIDE SEQUENCE</scope>
</reference>
<organism evidence="2">
    <name type="scientific">Tanacetum cinerariifolium</name>
    <name type="common">Dalmatian daisy</name>
    <name type="synonym">Chrysanthemum cinerariifolium</name>
    <dbReference type="NCBI Taxonomy" id="118510"/>
    <lineage>
        <taxon>Eukaryota</taxon>
        <taxon>Viridiplantae</taxon>
        <taxon>Streptophyta</taxon>
        <taxon>Embryophyta</taxon>
        <taxon>Tracheophyta</taxon>
        <taxon>Spermatophyta</taxon>
        <taxon>Magnoliopsida</taxon>
        <taxon>eudicotyledons</taxon>
        <taxon>Gunneridae</taxon>
        <taxon>Pentapetalae</taxon>
        <taxon>asterids</taxon>
        <taxon>campanulids</taxon>
        <taxon>Asterales</taxon>
        <taxon>Asteraceae</taxon>
        <taxon>Asteroideae</taxon>
        <taxon>Anthemideae</taxon>
        <taxon>Anthemidinae</taxon>
        <taxon>Tanacetum</taxon>
    </lineage>
</organism>
<evidence type="ECO:0000256" key="1">
    <source>
        <dbReference type="SAM" id="MobiDB-lite"/>
    </source>
</evidence>
<comment type="caution">
    <text evidence="2">The sequence shown here is derived from an EMBL/GenBank/DDBJ whole genome shotgun (WGS) entry which is preliminary data.</text>
</comment>
<dbReference type="AlphaFoldDB" id="A0A699XFG7"/>
<feature type="non-terminal residue" evidence="2">
    <location>
        <position position="93"/>
    </location>
</feature>
<name>A0A699XFG7_TANCI</name>
<accession>A0A699XFG7</accession>
<feature type="compositionally biased region" description="Basic residues" evidence="1">
    <location>
        <begin position="13"/>
        <end position="44"/>
    </location>
</feature>